<dbReference type="Gene3D" id="3.40.50.150">
    <property type="entry name" value="Vaccinia Virus protein VP39"/>
    <property type="match status" value="1"/>
</dbReference>
<reference evidence="6" key="1">
    <citation type="submission" date="2011-08" db="EMBL/GenBank/DDBJ databases">
        <title>The draft genome of Latimeria chalumnae.</title>
        <authorList>
            <person name="Di Palma F."/>
            <person name="Alfoldi J."/>
            <person name="Johnson J."/>
            <person name="Berlin A."/>
            <person name="Gnerre S."/>
            <person name="Jaffe D."/>
            <person name="MacCallum I."/>
            <person name="Young S."/>
            <person name="Walker B.J."/>
            <person name="Lander E."/>
            <person name="Lindblad-Toh K."/>
        </authorList>
    </citation>
    <scope>NUCLEOTIDE SEQUENCE [LARGE SCALE GENOMIC DNA]</scope>
    <source>
        <strain evidence="6">Wild caught</strain>
    </source>
</reference>
<dbReference type="STRING" id="7897.ENSLACP00000013661"/>
<dbReference type="Ensembl" id="ENSLACT00000013758.1">
    <property type="protein sequence ID" value="ENSLACP00000013661.1"/>
    <property type="gene ID" value="ENSLACG00000012024.1"/>
</dbReference>
<dbReference type="GO" id="GO:0008170">
    <property type="term" value="F:N-methyltransferase activity"/>
    <property type="evidence" value="ECO:0007669"/>
    <property type="project" value="InterPro"/>
</dbReference>
<dbReference type="InterPro" id="IPR029063">
    <property type="entry name" value="SAM-dependent_MTases_sf"/>
</dbReference>
<keyword evidence="2" id="KW-0489">Methyltransferase</keyword>
<dbReference type="InterPro" id="IPR016673">
    <property type="entry name" value="HHMT-like"/>
</dbReference>
<dbReference type="HOGENOM" id="CLU_058117_1_0_1"/>
<protein>
    <submittedName>
        <fullName evidence="5">Histamine N-methyltransferase</fullName>
    </submittedName>
</protein>
<dbReference type="GO" id="GO:0032259">
    <property type="term" value="P:methylation"/>
    <property type="evidence" value="ECO:0007669"/>
    <property type="project" value="UniProtKB-KW"/>
</dbReference>
<dbReference type="OMA" id="GGWDTLW"/>
<dbReference type="Proteomes" id="UP000008672">
    <property type="component" value="Unassembled WGS sequence"/>
</dbReference>
<evidence type="ECO:0000256" key="1">
    <source>
        <dbReference type="ARBA" id="ARBA00011245"/>
    </source>
</evidence>
<dbReference type="GeneTree" id="ENSGT00390000002862"/>
<sequence length="228" mass="26089">GEMDLQILGKLQALFPEVCINSEVVEPNEDHVSKYKALVAKSQSHKDVIFNWHQVTSTEYKNQLKQENGERKFDFIHMIQMLYYVEDVAKTIRFFRNCLETNSTLLIVVVSGTSGWATLWKKYSHRFPVSASRNYVTSFEIIEILQKLGAPYQSIDLKSNVDITECFLEGNENGELLVDFLAHICNFNKTAPSDLQAEVLETLRTECSTEVDGKVFFDDTMGLLFVEP</sequence>
<dbReference type="InParanoid" id="H3AVJ0"/>
<reference evidence="5" key="2">
    <citation type="submission" date="2025-08" db="UniProtKB">
        <authorList>
            <consortium name="Ensembl"/>
        </authorList>
    </citation>
    <scope>IDENTIFICATION</scope>
</reference>
<evidence type="ECO:0000256" key="3">
    <source>
        <dbReference type="ARBA" id="ARBA00022679"/>
    </source>
</evidence>
<dbReference type="FunFam" id="3.40.50.150:FF:000118">
    <property type="entry name" value="Histamine N-methyltransferase"/>
    <property type="match status" value="1"/>
</dbReference>
<comment type="subunit">
    <text evidence="1">Monomer.</text>
</comment>
<keyword evidence="3" id="KW-0808">Transferase</keyword>
<proteinExistence type="predicted"/>
<dbReference type="eggNOG" id="ENOG502QQJ1">
    <property type="taxonomic scope" value="Eukaryota"/>
</dbReference>
<organism evidence="5 6">
    <name type="scientific">Latimeria chalumnae</name>
    <name type="common">Coelacanth</name>
    <dbReference type="NCBI Taxonomy" id="7897"/>
    <lineage>
        <taxon>Eukaryota</taxon>
        <taxon>Metazoa</taxon>
        <taxon>Chordata</taxon>
        <taxon>Craniata</taxon>
        <taxon>Vertebrata</taxon>
        <taxon>Euteleostomi</taxon>
        <taxon>Coelacanthiformes</taxon>
        <taxon>Coelacanthidae</taxon>
        <taxon>Latimeria</taxon>
    </lineage>
</organism>
<dbReference type="SUPFAM" id="SSF53335">
    <property type="entry name" value="S-adenosyl-L-methionine-dependent methyltransferases"/>
    <property type="match status" value="1"/>
</dbReference>
<reference evidence="5" key="3">
    <citation type="submission" date="2025-09" db="UniProtKB">
        <authorList>
            <consortium name="Ensembl"/>
        </authorList>
    </citation>
    <scope>IDENTIFICATION</scope>
</reference>
<dbReference type="AlphaFoldDB" id="H3AVJ0"/>
<dbReference type="PROSITE" id="PS51597">
    <property type="entry name" value="SAM_HNMT"/>
    <property type="match status" value="1"/>
</dbReference>
<evidence type="ECO:0000256" key="2">
    <source>
        <dbReference type="ARBA" id="ARBA00022603"/>
    </source>
</evidence>
<accession>H3AVJ0</accession>
<dbReference type="EMBL" id="AFYH01087015">
    <property type="status" value="NOT_ANNOTATED_CDS"/>
    <property type="molecule type" value="Genomic_DNA"/>
</dbReference>
<keyword evidence="6" id="KW-1185">Reference proteome</keyword>
<evidence type="ECO:0000313" key="6">
    <source>
        <dbReference type="Proteomes" id="UP000008672"/>
    </source>
</evidence>
<keyword evidence="4" id="KW-0949">S-adenosyl-L-methionine</keyword>
<name>H3AVJ0_LATCH</name>
<evidence type="ECO:0000313" key="5">
    <source>
        <dbReference type="Ensembl" id="ENSLACP00000013661.1"/>
    </source>
</evidence>
<dbReference type="Pfam" id="PF13489">
    <property type="entry name" value="Methyltransf_23"/>
    <property type="match status" value="1"/>
</dbReference>
<evidence type="ECO:0000256" key="4">
    <source>
        <dbReference type="ARBA" id="ARBA00022691"/>
    </source>
</evidence>